<dbReference type="Gene3D" id="2.60.120.200">
    <property type="match status" value="2"/>
</dbReference>
<reference evidence="6" key="1">
    <citation type="journal article" date="2021" name="Evol. Appl.">
        <title>The genome of the Pyrenean desman and the effects of bottlenecks and inbreeding on the genomic landscape of an endangered species.</title>
        <authorList>
            <person name="Escoda L."/>
            <person name="Castresana J."/>
        </authorList>
    </citation>
    <scope>NUCLEOTIDE SEQUENCE</scope>
    <source>
        <strain evidence="6">IBE-C5619</strain>
    </source>
</reference>
<dbReference type="AlphaFoldDB" id="A0A8J6AMM9"/>
<evidence type="ECO:0000256" key="2">
    <source>
        <dbReference type="ARBA" id="ARBA00022737"/>
    </source>
</evidence>
<dbReference type="SUPFAM" id="SSF49899">
    <property type="entry name" value="Concanavalin A-like lectins/glucanases"/>
    <property type="match status" value="2"/>
</dbReference>
<comment type="caution">
    <text evidence="6">The sequence shown here is derived from an EMBL/GenBank/DDBJ whole genome shotgun (WGS) entry which is preliminary data.</text>
</comment>
<sequence length="311" mass="34782">RTLQPRLEMAYMPAPGYQPTYNPTLPYNKPIPGGLNVGMSVYIQGVAEERMKRFLVNFATGSSPAADIAFHFNPRFDGWDKVVFNSQQGGKWGKEEKKRSMPFSKGTPFELVFMVLPEHYKVVVNGNPFYEFGHRIPPQLVTHLLVDGDLSIQSVNFIGGQPAPNQGIGYPQPPNSLPSVPYSRTLQGGLTARRTIIIKGFVPFTSKSFFINFKVAGTGDVALHINPRVDQGAVVRNSFLNKSWGSEEKSLPFNPFAPGQYFDLSIRCGLDRFKVYANGQHLFDYTHRLKAFQTVNEVDIQGDVTLSYVQI</sequence>
<dbReference type="SMART" id="SM00276">
    <property type="entry name" value="GLECT"/>
    <property type="match status" value="2"/>
</dbReference>
<keyword evidence="2" id="KW-0677">Repeat</keyword>
<dbReference type="FunFam" id="2.60.120.200:FF:000124">
    <property type="entry name" value="Galectin-4"/>
    <property type="match status" value="2"/>
</dbReference>
<dbReference type="PANTHER" id="PTHR11346">
    <property type="entry name" value="GALECTIN"/>
    <property type="match status" value="1"/>
</dbReference>
<dbReference type="EMBL" id="JAGFMF010011389">
    <property type="protein sequence ID" value="KAG8524444.1"/>
    <property type="molecule type" value="Genomic_DNA"/>
</dbReference>
<keyword evidence="7" id="KW-1185">Reference proteome</keyword>
<dbReference type="PROSITE" id="PS51304">
    <property type="entry name" value="GALECTIN"/>
    <property type="match status" value="2"/>
</dbReference>
<accession>A0A8J6AMM9</accession>
<proteinExistence type="predicted"/>
<dbReference type="InterPro" id="IPR001079">
    <property type="entry name" value="Galectin_CRD"/>
</dbReference>
<dbReference type="SMART" id="SM00908">
    <property type="entry name" value="Gal-bind_lectin"/>
    <property type="match status" value="2"/>
</dbReference>
<evidence type="ECO:0000256" key="1">
    <source>
        <dbReference type="ARBA" id="ARBA00022734"/>
    </source>
</evidence>
<dbReference type="Proteomes" id="UP000700334">
    <property type="component" value="Unassembled WGS sequence"/>
</dbReference>
<dbReference type="Pfam" id="PF00337">
    <property type="entry name" value="Gal-bind_lectin"/>
    <property type="match status" value="2"/>
</dbReference>
<feature type="domain" description="Galectin" evidence="5">
    <location>
        <begin position="27"/>
        <end position="158"/>
    </location>
</feature>
<dbReference type="InterPro" id="IPR044156">
    <property type="entry name" value="Galectin-like"/>
</dbReference>
<name>A0A8J6AMM9_GALPY</name>
<feature type="domain" description="Galectin" evidence="5">
    <location>
        <begin position="182"/>
        <end position="311"/>
    </location>
</feature>
<dbReference type="OrthoDB" id="6251307at2759"/>
<evidence type="ECO:0000256" key="3">
    <source>
        <dbReference type="ARBA" id="ARBA00055823"/>
    </source>
</evidence>
<dbReference type="InterPro" id="IPR013320">
    <property type="entry name" value="ConA-like_dom_sf"/>
</dbReference>
<evidence type="ECO:0000256" key="4">
    <source>
        <dbReference type="RuleBase" id="RU102079"/>
    </source>
</evidence>
<evidence type="ECO:0000259" key="5">
    <source>
        <dbReference type="PROSITE" id="PS51304"/>
    </source>
</evidence>
<comment type="function">
    <text evidence="3">Galectin that binds lactose and a related range of sugars. May be involved in the assembly of adherens junctions.</text>
</comment>
<protein>
    <recommendedName>
        <fullName evidence="4">Galectin</fullName>
    </recommendedName>
</protein>
<organism evidence="6 7">
    <name type="scientific">Galemys pyrenaicus</name>
    <name type="common">Iberian desman</name>
    <name type="synonym">Pyrenean desman</name>
    <dbReference type="NCBI Taxonomy" id="202257"/>
    <lineage>
        <taxon>Eukaryota</taxon>
        <taxon>Metazoa</taxon>
        <taxon>Chordata</taxon>
        <taxon>Craniata</taxon>
        <taxon>Vertebrata</taxon>
        <taxon>Euteleostomi</taxon>
        <taxon>Mammalia</taxon>
        <taxon>Eutheria</taxon>
        <taxon>Laurasiatheria</taxon>
        <taxon>Eulipotyphla</taxon>
        <taxon>Talpidae</taxon>
        <taxon>Galemys</taxon>
    </lineage>
</organism>
<keyword evidence="1 4" id="KW-0430">Lectin</keyword>
<dbReference type="GO" id="GO:0030246">
    <property type="term" value="F:carbohydrate binding"/>
    <property type="evidence" value="ECO:0007669"/>
    <property type="project" value="UniProtKB-UniRule"/>
</dbReference>
<evidence type="ECO:0000313" key="6">
    <source>
        <dbReference type="EMBL" id="KAG8524444.1"/>
    </source>
</evidence>
<dbReference type="PANTHER" id="PTHR11346:SF32">
    <property type="entry name" value="GALECTIN-4"/>
    <property type="match status" value="1"/>
</dbReference>
<evidence type="ECO:0000313" key="7">
    <source>
        <dbReference type="Proteomes" id="UP000700334"/>
    </source>
</evidence>
<feature type="non-terminal residue" evidence="6">
    <location>
        <position position="311"/>
    </location>
</feature>
<gene>
    <name evidence="6" type="ORF">J0S82_006855</name>
</gene>
<dbReference type="CDD" id="cd00070">
    <property type="entry name" value="GLECT"/>
    <property type="match status" value="2"/>
</dbReference>